<keyword evidence="2" id="KW-0067">ATP-binding</keyword>
<proteinExistence type="predicted"/>
<evidence type="ECO:0000313" key="5">
    <source>
        <dbReference type="Proteomes" id="UP000327157"/>
    </source>
</evidence>
<reference evidence="4 5" key="3">
    <citation type="submission" date="2019-11" db="EMBL/GenBank/DDBJ databases">
        <title>A de novo genome assembly of a pear dwarfing rootstock.</title>
        <authorList>
            <person name="Wang F."/>
            <person name="Wang J."/>
            <person name="Li S."/>
            <person name="Zhang Y."/>
            <person name="Fang M."/>
            <person name="Ma L."/>
            <person name="Zhao Y."/>
            <person name="Jiang S."/>
        </authorList>
    </citation>
    <scope>NUCLEOTIDE SEQUENCE [LARGE SCALE GENOMIC DNA]</scope>
    <source>
        <strain evidence="4">S2</strain>
        <tissue evidence="4">Leaf</tissue>
    </source>
</reference>
<dbReference type="InterPro" id="IPR045274">
    <property type="entry name" value="WAK-like"/>
</dbReference>
<keyword evidence="1" id="KW-0547">Nucleotide-binding</keyword>
<reference evidence="5" key="2">
    <citation type="submission" date="2019-10" db="EMBL/GenBank/DDBJ databases">
        <title>A de novo genome assembly of a pear dwarfing rootstock.</title>
        <authorList>
            <person name="Wang F."/>
            <person name="Wang J."/>
            <person name="Li S."/>
            <person name="Zhang Y."/>
            <person name="Fang M."/>
            <person name="Ma L."/>
            <person name="Zhao Y."/>
            <person name="Jiang S."/>
        </authorList>
    </citation>
    <scope>NUCLEOTIDE SEQUENCE [LARGE SCALE GENOMIC DNA]</scope>
</reference>
<dbReference type="GO" id="GO:0005886">
    <property type="term" value="C:plasma membrane"/>
    <property type="evidence" value="ECO:0007669"/>
    <property type="project" value="TreeGrafter"/>
</dbReference>
<dbReference type="AlphaFoldDB" id="A0A5N5I8I7"/>
<dbReference type="PROSITE" id="PS50011">
    <property type="entry name" value="PROTEIN_KINASE_DOM"/>
    <property type="match status" value="1"/>
</dbReference>
<dbReference type="Gene3D" id="3.30.200.20">
    <property type="entry name" value="Phosphorylase Kinase, domain 1"/>
    <property type="match status" value="1"/>
</dbReference>
<keyword evidence="5" id="KW-1185">Reference proteome</keyword>
<dbReference type="Proteomes" id="UP000327157">
    <property type="component" value="Chromosome 5"/>
</dbReference>
<reference evidence="4 5" key="1">
    <citation type="submission" date="2019-09" db="EMBL/GenBank/DDBJ databases">
        <authorList>
            <person name="Ou C."/>
        </authorList>
    </citation>
    <scope>NUCLEOTIDE SEQUENCE [LARGE SCALE GENOMIC DNA]</scope>
    <source>
        <strain evidence="4">S2</strain>
        <tissue evidence="4">Leaf</tissue>
    </source>
</reference>
<evidence type="ECO:0000313" key="4">
    <source>
        <dbReference type="EMBL" id="KAB2636069.1"/>
    </source>
</evidence>
<dbReference type="Pfam" id="PF00069">
    <property type="entry name" value="Pkinase"/>
    <property type="match status" value="1"/>
</dbReference>
<comment type="caution">
    <text evidence="4">The sequence shown here is derived from an EMBL/GenBank/DDBJ whole genome shotgun (WGS) entry which is preliminary data.</text>
</comment>
<keyword evidence="4" id="KW-0808">Transferase</keyword>
<dbReference type="Gene3D" id="1.10.510.10">
    <property type="entry name" value="Transferase(Phosphotransferase) domain 1"/>
    <property type="match status" value="1"/>
</dbReference>
<feature type="domain" description="Protein kinase" evidence="3">
    <location>
        <begin position="67"/>
        <end position="353"/>
    </location>
</feature>
<dbReference type="PANTHER" id="PTHR27005">
    <property type="entry name" value="WALL-ASSOCIATED RECEPTOR KINASE-LIKE 21"/>
    <property type="match status" value="1"/>
</dbReference>
<dbReference type="InterPro" id="IPR011009">
    <property type="entry name" value="Kinase-like_dom_sf"/>
</dbReference>
<protein>
    <submittedName>
        <fullName evidence="4">Wall-associated receptor kinase-like 4</fullName>
    </submittedName>
</protein>
<organism evidence="4 5">
    <name type="scientific">Pyrus ussuriensis x Pyrus communis</name>
    <dbReference type="NCBI Taxonomy" id="2448454"/>
    <lineage>
        <taxon>Eukaryota</taxon>
        <taxon>Viridiplantae</taxon>
        <taxon>Streptophyta</taxon>
        <taxon>Embryophyta</taxon>
        <taxon>Tracheophyta</taxon>
        <taxon>Spermatophyta</taxon>
        <taxon>Magnoliopsida</taxon>
        <taxon>eudicotyledons</taxon>
        <taxon>Gunneridae</taxon>
        <taxon>Pentapetalae</taxon>
        <taxon>rosids</taxon>
        <taxon>fabids</taxon>
        <taxon>Rosales</taxon>
        <taxon>Rosaceae</taxon>
        <taxon>Amygdaloideae</taxon>
        <taxon>Maleae</taxon>
        <taxon>Pyrus</taxon>
    </lineage>
</organism>
<dbReference type="GO" id="GO:0004674">
    <property type="term" value="F:protein serine/threonine kinase activity"/>
    <property type="evidence" value="ECO:0007669"/>
    <property type="project" value="TreeGrafter"/>
</dbReference>
<dbReference type="GO" id="GO:0007166">
    <property type="term" value="P:cell surface receptor signaling pathway"/>
    <property type="evidence" value="ECO:0007669"/>
    <property type="project" value="InterPro"/>
</dbReference>
<dbReference type="InterPro" id="IPR000719">
    <property type="entry name" value="Prot_kinase_dom"/>
</dbReference>
<keyword evidence="4" id="KW-0418">Kinase</keyword>
<evidence type="ECO:0000259" key="3">
    <source>
        <dbReference type="PROSITE" id="PS50011"/>
    </source>
</evidence>
<dbReference type="PANTHER" id="PTHR27005:SF466">
    <property type="entry name" value="NON-FUNCTIONAL PSEUDOKINASE ZED1-LIKE"/>
    <property type="match status" value="1"/>
</dbReference>
<evidence type="ECO:0000256" key="2">
    <source>
        <dbReference type="ARBA" id="ARBA00022840"/>
    </source>
</evidence>
<dbReference type="OrthoDB" id="75710at2759"/>
<keyword evidence="4" id="KW-0675">Receptor</keyword>
<sequence length="356" mass="40483">MASKKDIYSYMNFLFSKLPFFRRKERESSYYKNLKKLLEDLLASSDGESHPIHCYSADDLIRATNNFSPSRTVKLGSYAMFRGFLDGRSIIVSKYYIRNWSNEDRDRSCVIRDIVISLQMSNHDNVLKLLGCCLEFPIPVLVHEYAAKGVLNPDGSLGGASEDRIILPWNIRLRIAKQVASAVSYLHTAFAGAIIHRHLNPRCLFLDDDYVPKLYDFSLSITIPPPDSDVEDAVGGTLGYLDPAYMRSGCISEKTDVYSFGVLLLVFLTGRKALEFNQAEGYGSVISYVLECDGQIRAIVDPKIFEEVEENKQIQQQLHDFLNLALFCTRDRIESRPDMVDVARELVRIEEFVMPS</sequence>
<evidence type="ECO:0000256" key="1">
    <source>
        <dbReference type="ARBA" id="ARBA00022741"/>
    </source>
</evidence>
<accession>A0A5N5I8I7</accession>
<name>A0A5N5I8I7_9ROSA</name>
<gene>
    <name evidence="4" type="ORF">D8674_026603</name>
</gene>
<dbReference type="SUPFAM" id="SSF56112">
    <property type="entry name" value="Protein kinase-like (PK-like)"/>
    <property type="match status" value="1"/>
</dbReference>
<dbReference type="GO" id="GO:0005524">
    <property type="term" value="F:ATP binding"/>
    <property type="evidence" value="ECO:0007669"/>
    <property type="project" value="UniProtKB-KW"/>
</dbReference>
<dbReference type="EMBL" id="SMOL01000004">
    <property type="protein sequence ID" value="KAB2636069.1"/>
    <property type="molecule type" value="Genomic_DNA"/>
</dbReference>